<dbReference type="Proteomes" id="UP000812966">
    <property type="component" value="Unassembled WGS sequence"/>
</dbReference>
<dbReference type="EMBL" id="JABELV010000510">
    <property type="protein sequence ID" value="KAG7527171.1"/>
    <property type="molecule type" value="Genomic_DNA"/>
</dbReference>
<sequence>MSIAEEDTLLERFRDDDYENVVKLILAKELETLTERDRKDARRRAKKAWVDNGQLKTKLEGWGDVIVLPAKEGPEHAHRNHSRHHLGKDLALTEICRSHWWASVRRDITNAIEECPRCCQFGTKLQRLSLKPIIRYAPFDLVAADFLYMPVGEGGHNMVIVMIDCFTRFLEARSFKGTLTSEKAIKYLDEFGTKFVFPRALLLDNEFDTKAMRDWAATRGSCELIFSAPYAHVGLAENANHLVLERLRRLSNLDIHHMPKLTQPPVPKRWVRDLPQTVSILNERVLPYLGNHSPKELLFGPFPSARNRDEIEPERRLLLLQITRGEAISAFAHKQRMRTLKSKTYIDYVPEKDDLVLIYHPADDRTYQTGAKLRAKWQGPMRVTEVRGGAIKAETLEGRPKEGWVGMRRVKRWRGKGGREGENERNDDSGSSSEESEDEEHPFSNTEGKPCRSARLGATNTNQTQTDV</sequence>
<accession>A0A8K0JDD0</accession>
<feature type="compositionally biased region" description="Polar residues" evidence="2">
    <location>
        <begin position="458"/>
        <end position="468"/>
    </location>
</feature>
<dbReference type="AlphaFoldDB" id="A0A8K0JDD0"/>
<feature type="region of interest" description="Disordered" evidence="2">
    <location>
        <begin position="408"/>
        <end position="468"/>
    </location>
</feature>
<proteinExistence type="predicted"/>
<dbReference type="SUPFAM" id="SSF53098">
    <property type="entry name" value="Ribonuclease H-like"/>
    <property type="match status" value="1"/>
</dbReference>
<dbReference type="InterPro" id="IPR050951">
    <property type="entry name" value="Retrovirus_Pol_polyprotein"/>
</dbReference>
<reference evidence="4" key="1">
    <citation type="submission" date="2020-04" db="EMBL/GenBank/DDBJ databases">
        <title>Analysis of mating type loci in Filobasidium floriforme.</title>
        <authorList>
            <person name="Nowrousian M."/>
        </authorList>
    </citation>
    <scope>NUCLEOTIDE SEQUENCE</scope>
    <source>
        <strain evidence="4">CBS 6242</strain>
    </source>
</reference>
<dbReference type="InterPro" id="IPR036397">
    <property type="entry name" value="RNaseH_sf"/>
</dbReference>
<evidence type="ECO:0000259" key="3">
    <source>
        <dbReference type="PROSITE" id="PS50994"/>
    </source>
</evidence>
<dbReference type="InterPro" id="IPR001584">
    <property type="entry name" value="Integrase_cat-core"/>
</dbReference>
<evidence type="ECO:0000313" key="5">
    <source>
        <dbReference type="Proteomes" id="UP000812966"/>
    </source>
</evidence>
<dbReference type="PANTHER" id="PTHR37984:SF5">
    <property type="entry name" value="PROTEIN NYNRIN-LIKE"/>
    <property type="match status" value="1"/>
</dbReference>
<dbReference type="GO" id="GO:0005634">
    <property type="term" value="C:nucleus"/>
    <property type="evidence" value="ECO:0007669"/>
    <property type="project" value="UniProtKB-ARBA"/>
</dbReference>
<evidence type="ECO:0000313" key="4">
    <source>
        <dbReference type="EMBL" id="KAG7527171.1"/>
    </source>
</evidence>
<evidence type="ECO:0000256" key="2">
    <source>
        <dbReference type="SAM" id="MobiDB-lite"/>
    </source>
</evidence>
<comment type="caution">
    <text evidence="4">The sequence shown here is derived from an EMBL/GenBank/DDBJ whole genome shotgun (WGS) entry which is preliminary data.</text>
</comment>
<gene>
    <name evidence="4" type="ORF">FFLO_07201</name>
</gene>
<keyword evidence="1" id="KW-0694">RNA-binding</keyword>
<dbReference type="Gene3D" id="1.10.340.70">
    <property type="match status" value="1"/>
</dbReference>
<feature type="domain" description="Integrase catalytic" evidence="3">
    <location>
        <begin position="134"/>
        <end position="302"/>
    </location>
</feature>
<dbReference type="GO" id="GO:0015074">
    <property type="term" value="P:DNA integration"/>
    <property type="evidence" value="ECO:0007669"/>
    <property type="project" value="InterPro"/>
</dbReference>
<dbReference type="Gene3D" id="3.30.420.10">
    <property type="entry name" value="Ribonuclease H-like superfamily/Ribonuclease H"/>
    <property type="match status" value="1"/>
</dbReference>
<protein>
    <recommendedName>
        <fullName evidence="3">Integrase catalytic domain-containing protein</fullName>
    </recommendedName>
</protein>
<dbReference type="GO" id="GO:0003723">
    <property type="term" value="F:RNA binding"/>
    <property type="evidence" value="ECO:0007669"/>
    <property type="project" value="UniProtKB-KW"/>
</dbReference>
<dbReference type="InterPro" id="IPR041588">
    <property type="entry name" value="Integrase_H2C2"/>
</dbReference>
<dbReference type="PROSITE" id="PS50994">
    <property type="entry name" value="INTEGRASE"/>
    <property type="match status" value="1"/>
</dbReference>
<name>A0A8K0JDD0_9TREE</name>
<evidence type="ECO:0000256" key="1">
    <source>
        <dbReference type="ARBA" id="ARBA00022884"/>
    </source>
</evidence>
<keyword evidence="5" id="KW-1185">Reference proteome</keyword>
<feature type="compositionally biased region" description="Basic and acidic residues" evidence="2">
    <location>
        <begin position="417"/>
        <end position="428"/>
    </location>
</feature>
<organism evidence="4 5">
    <name type="scientific">Filobasidium floriforme</name>
    <dbReference type="NCBI Taxonomy" id="5210"/>
    <lineage>
        <taxon>Eukaryota</taxon>
        <taxon>Fungi</taxon>
        <taxon>Dikarya</taxon>
        <taxon>Basidiomycota</taxon>
        <taxon>Agaricomycotina</taxon>
        <taxon>Tremellomycetes</taxon>
        <taxon>Filobasidiales</taxon>
        <taxon>Filobasidiaceae</taxon>
        <taxon>Filobasidium</taxon>
    </lineage>
</organism>
<dbReference type="PANTHER" id="PTHR37984">
    <property type="entry name" value="PROTEIN CBG26694"/>
    <property type="match status" value="1"/>
</dbReference>
<dbReference type="Pfam" id="PF17921">
    <property type="entry name" value="Integrase_H2C2"/>
    <property type="match status" value="1"/>
</dbReference>
<dbReference type="InterPro" id="IPR012337">
    <property type="entry name" value="RNaseH-like_sf"/>
</dbReference>